<evidence type="ECO:0000313" key="2">
    <source>
        <dbReference type="EMBL" id="NHZ41763.1"/>
    </source>
</evidence>
<organism evidence="2 3">
    <name type="scientific">Massilia aquatica</name>
    <dbReference type="NCBI Taxonomy" id="2609000"/>
    <lineage>
        <taxon>Bacteria</taxon>
        <taxon>Pseudomonadati</taxon>
        <taxon>Pseudomonadota</taxon>
        <taxon>Betaproteobacteria</taxon>
        <taxon>Burkholderiales</taxon>
        <taxon>Oxalobacteraceae</taxon>
        <taxon>Telluria group</taxon>
        <taxon>Massilia</taxon>
    </lineage>
</organism>
<proteinExistence type="predicted"/>
<accession>A0ABX0M9T9</accession>
<dbReference type="EMBL" id="VVIW01000009">
    <property type="protein sequence ID" value="NHZ41763.1"/>
    <property type="molecule type" value="Genomic_DNA"/>
</dbReference>
<evidence type="ECO:0000256" key="1">
    <source>
        <dbReference type="SAM" id="Phobius"/>
    </source>
</evidence>
<keyword evidence="3" id="KW-1185">Reference proteome</keyword>
<name>A0ABX0M9T9_9BURK</name>
<feature type="transmembrane region" description="Helical" evidence="1">
    <location>
        <begin position="55"/>
        <end position="80"/>
    </location>
</feature>
<dbReference type="RefSeq" id="WP_167077535.1">
    <property type="nucleotide sequence ID" value="NZ_VVIW01000009.1"/>
</dbReference>
<keyword evidence="1" id="KW-1133">Transmembrane helix</keyword>
<keyword evidence="1" id="KW-0812">Transmembrane</keyword>
<keyword evidence="1" id="KW-0472">Membrane</keyword>
<dbReference type="Proteomes" id="UP000819052">
    <property type="component" value="Unassembled WGS sequence"/>
</dbReference>
<protein>
    <submittedName>
        <fullName evidence="2">Uncharacterized protein</fullName>
    </submittedName>
</protein>
<reference evidence="2 3" key="1">
    <citation type="submission" date="2019-09" db="EMBL/GenBank/DDBJ databases">
        <title>Taxonomy of Antarctic Massilia spp.: description of Massilia rubra sp. nov., Massilia aquatica sp. nov., Massilia mucilaginosa sp. nov., Massilia frigida sp. nov. isolated from streams, lakes and regoliths.</title>
        <authorList>
            <person name="Holochova P."/>
            <person name="Sedlacek I."/>
            <person name="Kralova S."/>
            <person name="Maslanova I."/>
            <person name="Busse H.-J."/>
            <person name="Stankova E."/>
            <person name="Vrbovska V."/>
            <person name="Kovarovic V."/>
            <person name="Bartak M."/>
            <person name="Svec P."/>
            <person name="Pantucek R."/>
        </authorList>
    </citation>
    <scope>NUCLEOTIDE SEQUENCE [LARGE SCALE GENOMIC DNA]</scope>
    <source>
        <strain evidence="2 3">CCM 8693</strain>
    </source>
</reference>
<evidence type="ECO:0000313" key="3">
    <source>
        <dbReference type="Proteomes" id="UP000819052"/>
    </source>
</evidence>
<gene>
    <name evidence="2" type="ORF">F1609_16570</name>
</gene>
<comment type="caution">
    <text evidence="2">The sequence shown here is derived from an EMBL/GenBank/DDBJ whole genome shotgun (WGS) entry which is preliminary data.</text>
</comment>
<sequence length="143" mass="15780">MIHPNGVEYEHARFGIRHHTPKLARLSLHRANVAAASSKRVAFSWVTPSIARMALLIWPMLCSCPLVAMLIATMSVVTFCTRNMISSMVTQLHAPTRCRSAILADELPSKVWISRAADATCYARLHTSETTPSSARISRPPKA</sequence>